<reference evidence="1 2" key="1">
    <citation type="journal article" date="2015" name="Genome Biol.">
        <title>Comparative genomics of Steinernema reveals deeply conserved gene regulatory networks.</title>
        <authorList>
            <person name="Dillman A.R."/>
            <person name="Macchietto M."/>
            <person name="Porter C.F."/>
            <person name="Rogers A."/>
            <person name="Williams B."/>
            <person name="Antoshechkin I."/>
            <person name="Lee M.M."/>
            <person name="Goodwin Z."/>
            <person name="Lu X."/>
            <person name="Lewis E.E."/>
            <person name="Goodrich-Blair H."/>
            <person name="Stock S.P."/>
            <person name="Adams B.J."/>
            <person name="Sternberg P.W."/>
            <person name="Mortazavi A."/>
        </authorList>
    </citation>
    <scope>NUCLEOTIDE SEQUENCE [LARGE SCALE GENOMIC DNA]</scope>
    <source>
        <strain evidence="1 2">ALL</strain>
    </source>
</reference>
<dbReference type="Proteomes" id="UP000298663">
    <property type="component" value="Unassembled WGS sequence"/>
</dbReference>
<name>A0A4U5M8W6_STECR</name>
<dbReference type="EMBL" id="AZBU02000009">
    <property type="protein sequence ID" value="TKR65374.1"/>
    <property type="molecule type" value="Genomic_DNA"/>
</dbReference>
<protein>
    <submittedName>
        <fullName evidence="1">Uncharacterized protein</fullName>
    </submittedName>
</protein>
<organism evidence="1 2">
    <name type="scientific">Steinernema carpocapsae</name>
    <name type="common">Entomopathogenic nematode</name>
    <dbReference type="NCBI Taxonomy" id="34508"/>
    <lineage>
        <taxon>Eukaryota</taxon>
        <taxon>Metazoa</taxon>
        <taxon>Ecdysozoa</taxon>
        <taxon>Nematoda</taxon>
        <taxon>Chromadorea</taxon>
        <taxon>Rhabditida</taxon>
        <taxon>Tylenchina</taxon>
        <taxon>Panagrolaimomorpha</taxon>
        <taxon>Strongyloidoidea</taxon>
        <taxon>Steinernematidae</taxon>
        <taxon>Steinernema</taxon>
    </lineage>
</organism>
<gene>
    <name evidence="1" type="ORF">L596_025785</name>
</gene>
<keyword evidence="2" id="KW-1185">Reference proteome</keyword>
<dbReference type="AlphaFoldDB" id="A0A4U5M8W6"/>
<comment type="caution">
    <text evidence="1">The sequence shown here is derived from an EMBL/GenBank/DDBJ whole genome shotgun (WGS) entry which is preliminary data.</text>
</comment>
<proteinExistence type="predicted"/>
<evidence type="ECO:0000313" key="1">
    <source>
        <dbReference type="EMBL" id="TKR65374.1"/>
    </source>
</evidence>
<evidence type="ECO:0000313" key="2">
    <source>
        <dbReference type="Proteomes" id="UP000298663"/>
    </source>
</evidence>
<reference evidence="1 2" key="2">
    <citation type="journal article" date="2019" name="G3 (Bethesda)">
        <title>Hybrid Assembly of the Genome of the Entomopathogenic Nematode Steinernema carpocapsae Identifies the X-Chromosome.</title>
        <authorList>
            <person name="Serra L."/>
            <person name="Macchietto M."/>
            <person name="Macias-Munoz A."/>
            <person name="McGill C.J."/>
            <person name="Rodriguez I.M."/>
            <person name="Rodriguez B."/>
            <person name="Murad R."/>
            <person name="Mortazavi A."/>
        </authorList>
    </citation>
    <scope>NUCLEOTIDE SEQUENCE [LARGE SCALE GENOMIC DNA]</scope>
    <source>
        <strain evidence="1 2">ALL</strain>
    </source>
</reference>
<accession>A0A4U5M8W6</accession>
<sequence length="73" mass="8269">MSSLPQNHKIRNFSIFTMFSFHSPDSSTDMSIFCLLPSADPSHHLHHHRQRQEAVAAAAAIDPLILIYERAIN</sequence>